<keyword evidence="2" id="KW-1185">Reference proteome</keyword>
<organism evidence="1 2">
    <name type="scientific">Dermatophagoides farinae</name>
    <name type="common">American house dust mite</name>
    <dbReference type="NCBI Taxonomy" id="6954"/>
    <lineage>
        <taxon>Eukaryota</taxon>
        <taxon>Metazoa</taxon>
        <taxon>Ecdysozoa</taxon>
        <taxon>Arthropoda</taxon>
        <taxon>Chelicerata</taxon>
        <taxon>Arachnida</taxon>
        <taxon>Acari</taxon>
        <taxon>Acariformes</taxon>
        <taxon>Sarcoptiformes</taxon>
        <taxon>Astigmata</taxon>
        <taxon>Psoroptidia</taxon>
        <taxon>Analgoidea</taxon>
        <taxon>Pyroglyphidae</taxon>
        <taxon>Dermatophagoidinae</taxon>
        <taxon>Dermatophagoides</taxon>
    </lineage>
</organism>
<accession>A0A922IAX5</accession>
<dbReference type="EMBL" id="ASGP02000001">
    <property type="protein sequence ID" value="KAH9528139.1"/>
    <property type="molecule type" value="Genomic_DNA"/>
</dbReference>
<sequence>MNLQSCLLQELNNDLDINLAFGTRTFDTTIRLFNDK</sequence>
<evidence type="ECO:0000313" key="1">
    <source>
        <dbReference type="EMBL" id="KAH9528139.1"/>
    </source>
</evidence>
<evidence type="ECO:0000313" key="2">
    <source>
        <dbReference type="Proteomes" id="UP000790347"/>
    </source>
</evidence>
<comment type="caution">
    <text evidence="1">The sequence shown here is derived from an EMBL/GenBank/DDBJ whole genome shotgun (WGS) entry which is preliminary data.</text>
</comment>
<reference evidence="1" key="1">
    <citation type="submission" date="2013-05" db="EMBL/GenBank/DDBJ databases">
        <authorList>
            <person name="Yim A.K.Y."/>
            <person name="Chan T.F."/>
            <person name="Ji K.M."/>
            <person name="Liu X.Y."/>
            <person name="Zhou J.W."/>
            <person name="Li R.Q."/>
            <person name="Yang K.Y."/>
            <person name="Li J."/>
            <person name="Li M."/>
            <person name="Law P.T.W."/>
            <person name="Wu Y.L."/>
            <person name="Cai Z.L."/>
            <person name="Qin H."/>
            <person name="Bao Y."/>
            <person name="Leung R.K.K."/>
            <person name="Ng P.K.S."/>
            <person name="Zou J."/>
            <person name="Zhong X.J."/>
            <person name="Ran P.X."/>
            <person name="Zhong N.S."/>
            <person name="Liu Z.G."/>
            <person name="Tsui S.K.W."/>
        </authorList>
    </citation>
    <scope>NUCLEOTIDE SEQUENCE</scope>
    <source>
        <strain evidence="1">Derf</strain>
        <tissue evidence="1">Whole organism</tissue>
    </source>
</reference>
<protein>
    <submittedName>
        <fullName evidence="1">Uncharacterized protein</fullName>
    </submittedName>
</protein>
<gene>
    <name evidence="1" type="ORF">DERF_002109</name>
</gene>
<dbReference type="Proteomes" id="UP000790347">
    <property type="component" value="Unassembled WGS sequence"/>
</dbReference>
<dbReference type="AlphaFoldDB" id="A0A922IAX5"/>
<name>A0A922IAX5_DERFA</name>
<reference evidence="1" key="2">
    <citation type="journal article" date="2022" name="Res Sq">
        <title>Comparative Genomics Reveals Insights into the Divergent Evolution of Astigmatic Mites and Household Pest Adaptations.</title>
        <authorList>
            <person name="Xiong Q."/>
            <person name="Wan A.T.-Y."/>
            <person name="Liu X.-Y."/>
            <person name="Fung C.S.-H."/>
            <person name="Xiao X."/>
            <person name="Malainual N."/>
            <person name="Hou J."/>
            <person name="Wang L."/>
            <person name="Wang M."/>
            <person name="Yang K."/>
            <person name="Cui Y."/>
            <person name="Leung E."/>
            <person name="Nong W."/>
            <person name="Shin S.-K."/>
            <person name="Au S."/>
            <person name="Jeong K.Y."/>
            <person name="Chew F.T."/>
            <person name="Hui J."/>
            <person name="Leung T.F."/>
            <person name="Tungtrongchitr A."/>
            <person name="Zhong N."/>
            <person name="Liu Z."/>
            <person name="Tsui S."/>
        </authorList>
    </citation>
    <scope>NUCLEOTIDE SEQUENCE</scope>
    <source>
        <strain evidence="1">Derf</strain>
        <tissue evidence="1">Whole organism</tissue>
    </source>
</reference>
<proteinExistence type="predicted"/>